<dbReference type="InterPro" id="IPR034161">
    <property type="entry name" value="Pepsin-like_plant"/>
</dbReference>
<evidence type="ECO:0000256" key="3">
    <source>
        <dbReference type="ARBA" id="ARBA00022750"/>
    </source>
</evidence>
<dbReference type="Proteomes" id="UP001652660">
    <property type="component" value="Chromosome 5e"/>
</dbReference>
<dbReference type="InterPro" id="IPR032799">
    <property type="entry name" value="TAXi_C"/>
</dbReference>
<reference evidence="9" key="1">
    <citation type="submission" date="2025-08" db="UniProtKB">
        <authorList>
            <consortium name="RefSeq"/>
        </authorList>
    </citation>
    <scope>IDENTIFICATION</scope>
    <source>
        <tissue evidence="9">Leaves</tissue>
    </source>
</reference>
<dbReference type="Pfam" id="PF14543">
    <property type="entry name" value="TAXi_N"/>
    <property type="match status" value="1"/>
</dbReference>
<evidence type="ECO:0000256" key="4">
    <source>
        <dbReference type="ARBA" id="ARBA00022801"/>
    </source>
</evidence>
<evidence type="ECO:0000256" key="6">
    <source>
        <dbReference type="SAM" id="SignalP"/>
    </source>
</evidence>
<keyword evidence="3" id="KW-0064">Aspartyl protease</keyword>
<dbReference type="SUPFAM" id="SSF50630">
    <property type="entry name" value="Acid proteases"/>
    <property type="match status" value="1"/>
</dbReference>
<dbReference type="Pfam" id="PF14541">
    <property type="entry name" value="TAXi_C"/>
    <property type="match status" value="1"/>
</dbReference>
<dbReference type="GeneID" id="140007066"/>
<dbReference type="InterPro" id="IPR032861">
    <property type="entry name" value="TAXi_N"/>
</dbReference>
<evidence type="ECO:0000256" key="5">
    <source>
        <dbReference type="ARBA" id="ARBA00023180"/>
    </source>
</evidence>
<dbReference type="PROSITE" id="PS00141">
    <property type="entry name" value="ASP_PROTEASE"/>
    <property type="match status" value="1"/>
</dbReference>
<name>A0ABM4UF23_COFAR</name>
<evidence type="ECO:0000259" key="7">
    <source>
        <dbReference type="PROSITE" id="PS51767"/>
    </source>
</evidence>
<gene>
    <name evidence="9" type="primary">LOC140007066</name>
</gene>
<accession>A0ABM4UF23</accession>
<dbReference type="PANTHER" id="PTHR47967:SF128">
    <property type="entry name" value="ASPARTIC PROTEINASE CDR1-LIKE"/>
    <property type="match status" value="1"/>
</dbReference>
<dbReference type="InterPro" id="IPR033121">
    <property type="entry name" value="PEPTIDASE_A1"/>
</dbReference>
<evidence type="ECO:0000256" key="2">
    <source>
        <dbReference type="ARBA" id="ARBA00022670"/>
    </source>
</evidence>
<dbReference type="CDD" id="cd05476">
    <property type="entry name" value="pepsin_A_like_plant"/>
    <property type="match status" value="1"/>
</dbReference>
<keyword evidence="4" id="KW-0378">Hydrolase</keyword>
<evidence type="ECO:0000313" key="8">
    <source>
        <dbReference type="Proteomes" id="UP001652660"/>
    </source>
</evidence>
<feature type="signal peptide" evidence="6">
    <location>
        <begin position="1"/>
        <end position="31"/>
    </location>
</feature>
<feature type="chain" id="PRO_5046411120" evidence="6">
    <location>
        <begin position="32"/>
        <end position="458"/>
    </location>
</feature>
<comment type="similarity">
    <text evidence="1">Belongs to the peptidase A1 family.</text>
</comment>
<dbReference type="PANTHER" id="PTHR47967">
    <property type="entry name" value="OS07G0603500 PROTEIN-RELATED"/>
    <property type="match status" value="1"/>
</dbReference>
<evidence type="ECO:0000256" key="1">
    <source>
        <dbReference type="ARBA" id="ARBA00007447"/>
    </source>
</evidence>
<keyword evidence="6" id="KW-0732">Signal</keyword>
<evidence type="ECO:0000313" key="9">
    <source>
        <dbReference type="RefSeq" id="XP_071905867.1"/>
    </source>
</evidence>
<sequence length="458" mass="49521">MAGNCPVPFSSFSKLSLLVFINLILYPFTEGQTSGFSTHLIHRDSPKSPLYNPSDSNYERLHEAFHRSFARAQYFNKRISHSRSKLLSHFSSDSIQSNITSVNGEYLIKVSIGTPAVDVLAIADTGSDLTWIQCRPCIRCFKQDAPLFDPSKSTTYEQVLSCRAPLCRLDPGITVCYPGNICGYGVAYGDNSFSDGDLATDTFTFESSSGGNISIANVAFGCGHENGGIFGVTSSGIVGLSRGALSIIRQLNASIAGKFSYCLTPRNSYISSKIHFGTHAVVSGPGVVSNTLFKKAGDKFYYLDLIGFSVGNVTIRNQGFTKLDNSSPNDGGNVVLDSGATLTYVPRQMYENFETGVIDLTTGTRVPDPGTGANFRLCYNKYSNLQFPEIVAVFSDADLIIPPNNIFVEVSKGVVCSTIVPTDGTPILGNLLQINFLIGYDLVNGMVSFLPTDCTKNH</sequence>
<keyword evidence="5" id="KW-0325">Glycoprotein</keyword>
<dbReference type="InterPro" id="IPR021109">
    <property type="entry name" value="Peptidase_aspartic_dom_sf"/>
</dbReference>
<organism evidence="8 9">
    <name type="scientific">Coffea arabica</name>
    <name type="common">Arabian coffee</name>
    <dbReference type="NCBI Taxonomy" id="13443"/>
    <lineage>
        <taxon>Eukaryota</taxon>
        <taxon>Viridiplantae</taxon>
        <taxon>Streptophyta</taxon>
        <taxon>Embryophyta</taxon>
        <taxon>Tracheophyta</taxon>
        <taxon>Spermatophyta</taxon>
        <taxon>Magnoliopsida</taxon>
        <taxon>eudicotyledons</taxon>
        <taxon>Gunneridae</taxon>
        <taxon>Pentapetalae</taxon>
        <taxon>asterids</taxon>
        <taxon>lamiids</taxon>
        <taxon>Gentianales</taxon>
        <taxon>Rubiaceae</taxon>
        <taxon>Ixoroideae</taxon>
        <taxon>Gardenieae complex</taxon>
        <taxon>Bertiereae - Coffeeae clade</taxon>
        <taxon>Coffeeae</taxon>
        <taxon>Coffea</taxon>
    </lineage>
</organism>
<dbReference type="PROSITE" id="PS51767">
    <property type="entry name" value="PEPTIDASE_A1"/>
    <property type="match status" value="1"/>
</dbReference>
<proteinExistence type="inferred from homology"/>
<feature type="domain" description="Peptidase A1" evidence="7">
    <location>
        <begin position="106"/>
        <end position="450"/>
    </location>
</feature>
<dbReference type="Gene3D" id="2.40.70.10">
    <property type="entry name" value="Acid Proteases"/>
    <property type="match status" value="2"/>
</dbReference>
<keyword evidence="2" id="KW-0645">Protease</keyword>
<keyword evidence="8" id="KW-1185">Reference proteome</keyword>
<dbReference type="InterPro" id="IPR001969">
    <property type="entry name" value="Aspartic_peptidase_AS"/>
</dbReference>
<dbReference type="RefSeq" id="XP_071905867.1">
    <property type="nucleotide sequence ID" value="XM_072049766.1"/>
</dbReference>
<protein>
    <submittedName>
        <fullName evidence="9">Aspartic proteinase CDR1-like</fullName>
    </submittedName>
</protein>
<dbReference type="InterPro" id="IPR051708">
    <property type="entry name" value="Plant_Aspart_Prot_A1"/>
</dbReference>